<evidence type="ECO:0000313" key="8">
    <source>
        <dbReference type="Proteomes" id="UP000008810"/>
    </source>
</evidence>
<evidence type="ECO:0000313" key="7">
    <source>
        <dbReference type="EnsemblPlants" id="KQK19838"/>
    </source>
</evidence>
<dbReference type="FunFam" id="2.40.70.10:FF:000180">
    <property type="entry name" value="Aspartyl protease AED1"/>
    <property type="match status" value="1"/>
</dbReference>
<dbReference type="EnsemblPlants" id="KQK19838">
    <property type="protein sequence ID" value="KQK19838"/>
    <property type="gene ID" value="BRADI_1g50760v3"/>
</dbReference>
<dbReference type="InterPro" id="IPR001461">
    <property type="entry name" value="Aspartic_peptidase_A1"/>
</dbReference>
<feature type="region of interest" description="Disordered" evidence="3">
    <location>
        <begin position="115"/>
        <end position="147"/>
    </location>
</feature>
<reference evidence="6" key="2">
    <citation type="submission" date="2017-06" db="EMBL/GenBank/DDBJ databases">
        <title>WGS assembly of Brachypodium distachyon.</title>
        <authorList>
            <consortium name="The International Brachypodium Initiative"/>
            <person name="Lucas S."/>
            <person name="Harmon-Smith M."/>
            <person name="Lail K."/>
            <person name="Tice H."/>
            <person name="Grimwood J."/>
            <person name="Bruce D."/>
            <person name="Barry K."/>
            <person name="Shu S."/>
            <person name="Lindquist E."/>
            <person name="Wang M."/>
            <person name="Pitluck S."/>
            <person name="Vogel J.P."/>
            <person name="Garvin D.F."/>
            <person name="Mockler T.C."/>
            <person name="Schmutz J."/>
            <person name="Rokhsar D."/>
            <person name="Bevan M.W."/>
        </authorList>
    </citation>
    <scope>NUCLEOTIDE SEQUENCE</scope>
    <source>
        <strain evidence="6">Bd21</strain>
    </source>
</reference>
<proteinExistence type="inferred from homology"/>
<dbReference type="Gramene" id="KQK19838">
    <property type="protein sequence ID" value="KQK19838"/>
    <property type="gene ID" value="BRADI_1g50760v3"/>
</dbReference>
<dbReference type="KEGG" id="bdi:100841797"/>
<evidence type="ECO:0000256" key="1">
    <source>
        <dbReference type="ARBA" id="ARBA00007447"/>
    </source>
</evidence>
<dbReference type="RefSeq" id="XP_003561171.1">
    <property type="nucleotide sequence ID" value="XM_003561123.4"/>
</dbReference>
<reference evidence="7" key="3">
    <citation type="submission" date="2018-08" db="UniProtKB">
        <authorList>
            <consortium name="EnsemblPlants"/>
        </authorList>
    </citation>
    <scope>IDENTIFICATION</scope>
    <source>
        <strain evidence="7">cv. Bd21</strain>
    </source>
</reference>
<dbReference type="PANTHER" id="PTHR13683:SF330">
    <property type="entry name" value="OS06G0118700 PROTEIN"/>
    <property type="match status" value="1"/>
</dbReference>
<dbReference type="OMA" id="QHRADYI"/>
<keyword evidence="8" id="KW-1185">Reference proteome</keyword>
<dbReference type="GO" id="GO:0006508">
    <property type="term" value="P:proteolysis"/>
    <property type="evidence" value="ECO:0007669"/>
    <property type="project" value="InterPro"/>
</dbReference>
<feature type="active site" evidence="2">
    <location>
        <position position="390"/>
    </location>
</feature>
<dbReference type="InterPro" id="IPR033121">
    <property type="entry name" value="PEPTIDASE_A1"/>
</dbReference>
<comment type="similarity">
    <text evidence="1">Belongs to the peptidase A1 family.</text>
</comment>
<dbReference type="GeneID" id="100841797"/>
<feature type="chain" id="PRO_5014094214" description="Peptidase A1 domain-containing protein" evidence="4">
    <location>
        <begin position="20"/>
        <end position="506"/>
    </location>
</feature>
<dbReference type="Proteomes" id="UP000008810">
    <property type="component" value="Chromosome 1"/>
</dbReference>
<dbReference type="Pfam" id="PF14543">
    <property type="entry name" value="TAXi_N"/>
    <property type="match status" value="1"/>
</dbReference>
<name>I1H1J0_BRADI</name>
<dbReference type="PANTHER" id="PTHR13683">
    <property type="entry name" value="ASPARTYL PROTEASES"/>
    <property type="match status" value="1"/>
</dbReference>
<dbReference type="MEROPS" id="A01.050"/>
<evidence type="ECO:0000256" key="2">
    <source>
        <dbReference type="PIRSR" id="PIRSR601461-1"/>
    </source>
</evidence>
<organism evidence="7">
    <name type="scientific">Brachypodium distachyon</name>
    <name type="common">Purple false brome</name>
    <name type="synonym">Trachynia distachya</name>
    <dbReference type="NCBI Taxonomy" id="15368"/>
    <lineage>
        <taxon>Eukaryota</taxon>
        <taxon>Viridiplantae</taxon>
        <taxon>Streptophyta</taxon>
        <taxon>Embryophyta</taxon>
        <taxon>Tracheophyta</taxon>
        <taxon>Spermatophyta</taxon>
        <taxon>Magnoliopsida</taxon>
        <taxon>Liliopsida</taxon>
        <taxon>Poales</taxon>
        <taxon>Poaceae</taxon>
        <taxon>BOP clade</taxon>
        <taxon>Pooideae</taxon>
        <taxon>Stipodae</taxon>
        <taxon>Brachypodieae</taxon>
        <taxon>Brachypodium</taxon>
    </lineage>
</organism>
<feature type="signal peptide" evidence="4">
    <location>
        <begin position="1"/>
        <end position="19"/>
    </location>
</feature>
<dbReference type="OrthoDB" id="606366at2759"/>
<sequence>MAPLVPLVLLLLFSHSSTATSSSVDIGHAAEAELSNHHVVVAASSLELANASPVCQGHRVSPSSSGGSWAPLSHLHSPCSPAAGGRDSAPPPKTLSATLQWDEHRAGHIQRKLSGNAAPMDDAGEETPQSTQVTSSPAANVNVGKSSTDSAFEQGIVPAATGPGGQKKLPGVAQSMVVDTASDVPWVQCAPCPQPQCYAQSDVLYDPTKSILSAPFPCSSPQCRSLGRYANGCTGAGNTGTCQYRVLYPDGSGTSGTYVSDLLTLNADPKGAVSKFQFGCSHALLRPGSFNNKTAGFMALGRGAQSLSSQTKGTFSKGNVFSYCLPPTGSHKGFLSLGVPQHAASRYAVTPMLKSKMAPMIYMVRLIGIDVAGQRLPVPPAVFAANAAMDSRTIITRLPPTAYMALRAAFRAQMRAYRAVAPKGQLDTCYDFTGVPMVRLPKVTLVFDRNAAVELDPSGVMLDSCLAFAPNANDFMPGIIGNVQQQTLEVLYNVDGASVGFRRAAC</sequence>
<accession>I1H1J0</accession>
<keyword evidence="4" id="KW-0732">Signal</keyword>
<dbReference type="SUPFAM" id="SSF50630">
    <property type="entry name" value="Acid proteases"/>
    <property type="match status" value="1"/>
</dbReference>
<feature type="active site" evidence="2">
    <location>
        <position position="179"/>
    </location>
</feature>
<gene>
    <name evidence="7" type="primary">LOC100841797</name>
    <name evidence="6" type="ORF">BRADI_1g50760v3</name>
</gene>
<dbReference type="InterPro" id="IPR021109">
    <property type="entry name" value="Peptidase_aspartic_dom_sf"/>
</dbReference>
<dbReference type="InterPro" id="IPR032861">
    <property type="entry name" value="TAXi_N"/>
</dbReference>
<dbReference type="Gene3D" id="2.40.70.10">
    <property type="entry name" value="Acid Proteases"/>
    <property type="match status" value="2"/>
</dbReference>
<protein>
    <recommendedName>
        <fullName evidence="5">Peptidase A1 domain-containing protein</fullName>
    </recommendedName>
</protein>
<dbReference type="eggNOG" id="KOG1339">
    <property type="taxonomic scope" value="Eukaryota"/>
</dbReference>
<feature type="domain" description="Peptidase A1" evidence="5">
    <location>
        <begin position="155"/>
        <end position="502"/>
    </location>
</feature>
<dbReference type="FunFam" id="2.40.70.10:FF:000013">
    <property type="entry name" value="Aspartyl protease AED1"/>
    <property type="match status" value="1"/>
</dbReference>
<evidence type="ECO:0000256" key="4">
    <source>
        <dbReference type="SAM" id="SignalP"/>
    </source>
</evidence>
<dbReference type="PROSITE" id="PS51767">
    <property type="entry name" value="PEPTIDASE_A1"/>
    <property type="match status" value="1"/>
</dbReference>
<dbReference type="Pfam" id="PF14541">
    <property type="entry name" value="TAXi_C"/>
    <property type="match status" value="1"/>
</dbReference>
<evidence type="ECO:0000259" key="5">
    <source>
        <dbReference type="PROSITE" id="PS51767"/>
    </source>
</evidence>
<dbReference type="AlphaFoldDB" id="I1H1J0"/>
<evidence type="ECO:0000313" key="6">
    <source>
        <dbReference type="EMBL" id="KQK19838.1"/>
    </source>
</evidence>
<dbReference type="EMBL" id="CM000880">
    <property type="protein sequence ID" value="KQK19838.1"/>
    <property type="molecule type" value="Genomic_DNA"/>
</dbReference>
<reference evidence="6 7" key="1">
    <citation type="journal article" date="2010" name="Nature">
        <title>Genome sequencing and analysis of the model grass Brachypodium distachyon.</title>
        <authorList>
            <consortium name="International Brachypodium Initiative"/>
        </authorList>
    </citation>
    <scope>NUCLEOTIDE SEQUENCE [LARGE SCALE GENOMIC DNA]</scope>
    <source>
        <strain evidence="6 7">Bd21</strain>
    </source>
</reference>
<dbReference type="InterPro" id="IPR032799">
    <property type="entry name" value="TAXi_C"/>
</dbReference>
<feature type="compositionally biased region" description="Polar residues" evidence="3">
    <location>
        <begin position="127"/>
        <end position="147"/>
    </location>
</feature>
<evidence type="ECO:0000256" key="3">
    <source>
        <dbReference type="SAM" id="MobiDB-lite"/>
    </source>
</evidence>
<dbReference type="HOGENOM" id="CLU_005738_5_2_1"/>
<dbReference type="GO" id="GO:0004190">
    <property type="term" value="F:aspartic-type endopeptidase activity"/>
    <property type="evidence" value="ECO:0007669"/>
    <property type="project" value="InterPro"/>
</dbReference>